<sequence>MWCTEVPSFRDLNISADSWRVSLSSHNLKSSSRINYISSGKIACRPINARDKSTLQPQYEDPVDLHGLGVKLKDGIFQIACISALLTAYFEAIRQAIAWGDEGNVDAPRKTKIPKTSQDV</sequence>
<evidence type="ECO:0000313" key="2">
    <source>
        <dbReference type="Proteomes" id="UP001274830"/>
    </source>
</evidence>
<protein>
    <submittedName>
        <fullName evidence="1">Uncharacterized protein</fullName>
    </submittedName>
</protein>
<organism evidence="1 2">
    <name type="scientific">Recurvomyces mirabilis</name>
    <dbReference type="NCBI Taxonomy" id="574656"/>
    <lineage>
        <taxon>Eukaryota</taxon>
        <taxon>Fungi</taxon>
        <taxon>Dikarya</taxon>
        <taxon>Ascomycota</taxon>
        <taxon>Pezizomycotina</taxon>
        <taxon>Dothideomycetes</taxon>
        <taxon>Dothideomycetidae</taxon>
        <taxon>Mycosphaerellales</taxon>
        <taxon>Teratosphaeriaceae</taxon>
        <taxon>Recurvomyces</taxon>
    </lineage>
</organism>
<reference evidence="1" key="1">
    <citation type="submission" date="2023-07" db="EMBL/GenBank/DDBJ databases">
        <title>Black Yeasts Isolated from many extreme environments.</title>
        <authorList>
            <person name="Coleine C."/>
            <person name="Stajich J.E."/>
            <person name="Selbmann L."/>
        </authorList>
    </citation>
    <scope>NUCLEOTIDE SEQUENCE</scope>
    <source>
        <strain evidence="1">CCFEE 5485</strain>
    </source>
</reference>
<gene>
    <name evidence="1" type="ORF">LTR78_002916</name>
</gene>
<dbReference type="EMBL" id="JAUTXT010000007">
    <property type="protein sequence ID" value="KAK3677378.1"/>
    <property type="molecule type" value="Genomic_DNA"/>
</dbReference>
<dbReference type="AlphaFoldDB" id="A0AAE1C4D7"/>
<comment type="caution">
    <text evidence="1">The sequence shown here is derived from an EMBL/GenBank/DDBJ whole genome shotgun (WGS) entry which is preliminary data.</text>
</comment>
<accession>A0AAE1C4D7</accession>
<name>A0AAE1C4D7_9PEZI</name>
<evidence type="ECO:0000313" key="1">
    <source>
        <dbReference type="EMBL" id="KAK3677378.1"/>
    </source>
</evidence>
<keyword evidence="2" id="KW-1185">Reference proteome</keyword>
<dbReference type="Proteomes" id="UP001274830">
    <property type="component" value="Unassembled WGS sequence"/>
</dbReference>
<proteinExistence type="predicted"/>